<keyword evidence="1" id="KW-1185">Reference proteome</keyword>
<accession>A0A915HHE2</accession>
<name>A0A915HHE2_ROMCU</name>
<reference evidence="2" key="1">
    <citation type="submission" date="2022-11" db="UniProtKB">
        <authorList>
            <consortium name="WormBaseParasite"/>
        </authorList>
    </citation>
    <scope>IDENTIFICATION</scope>
</reference>
<dbReference type="Proteomes" id="UP000887565">
    <property type="component" value="Unplaced"/>
</dbReference>
<evidence type="ECO:0000313" key="2">
    <source>
        <dbReference type="WBParaSite" id="nRc.2.0.1.t01043-RA"/>
    </source>
</evidence>
<evidence type="ECO:0000313" key="1">
    <source>
        <dbReference type="Proteomes" id="UP000887565"/>
    </source>
</evidence>
<proteinExistence type="predicted"/>
<dbReference type="WBParaSite" id="nRc.2.0.1.t01043-RA">
    <property type="protein sequence ID" value="nRc.2.0.1.t01043-RA"/>
    <property type="gene ID" value="nRc.2.0.1.g01043"/>
</dbReference>
<dbReference type="AlphaFoldDB" id="A0A915HHE2"/>
<organism evidence="1 2">
    <name type="scientific">Romanomermis culicivorax</name>
    <name type="common">Nematode worm</name>
    <dbReference type="NCBI Taxonomy" id="13658"/>
    <lineage>
        <taxon>Eukaryota</taxon>
        <taxon>Metazoa</taxon>
        <taxon>Ecdysozoa</taxon>
        <taxon>Nematoda</taxon>
        <taxon>Enoplea</taxon>
        <taxon>Dorylaimia</taxon>
        <taxon>Mermithida</taxon>
        <taxon>Mermithoidea</taxon>
        <taxon>Mermithidae</taxon>
        <taxon>Romanomermis</taxon>
    </lineage>
</organism>
<sequence>MAARSRVQSPDRSQLLLVASTLVAP</sequence>
<protein>
    <submittedName>
        <fullName evidence="2">Uncharacterized protein</fullName>
    </submittedName>
</protein>